<reference evidence="2" key="1">
    <citation type="submission" date="2021-01" db="EMBL/GenBank/DDBJ databases">
        <authorList>
            <consortium name="Genoscope - CEA"/>
            <person name="William W."/>
        </authorList>
    </citation>
    <scope>NUCLEOTIDE SEQUENCE</scope>
</reference>
<dbReference type="AlphaFoldDB" id="A0A8S1R340"/>
<proteinExistence type="predicted"/>
<keyword evidence="1" id="KW-0175">Coiled coil</keyword>
<dbReference type="Proteomes" id="UP000692954">
    <property type="component" value="Unassembled WGS sequence"/>
</dbReference>
<feature type="coiled-coil region" evidence="1">
    <location>
        <begin position="749"/>
        <end position="783"/>
    </location>
</feature>
<protein>
    <submittedName>
        <fullName evidence="2">Uncharacterized protein</fullName>
    </submittedName>
</protein>
<organism evidence="2 3">
    <name type="scientific">Paramecium sonneborni</name>
    <dbReference type="NCBI Taxonomy" id="65129"/>
    <lineage>
        <taxon>Eukaryota</taxon>
        <taxon>Sar</taxon>
        <taxon>Alveolata</taxon>
        <taxon>Ciliophora</taxon>
        <taxon>Intramacronucleata</taxon>
        <taxon>Oligohymenophorea</taxon>
        <taxon>Peniculida</taxon>
        <taxon>Parameciidae</taxon>
        <taxon>Paramecium</taxon>
    </lineage>
</organism>
<dbReference type="OrthoDB" id="305288at2759"/>
<evidence type="ECO:0000313" key="2">
    <source>
        <dbReference type="EMBL" id="CAD8121512.1"/>
    </source>
</evidence>
<evidence type="ECO:0000313" key="3">
    <source>
        <dbReference type="Proteomes" id="UP000692954"/>
    </source>
</evidence>
<dbReference type="EMBL" id="CAJJDN010000132">
    <property type="protein sequence ID" value="CAD8121512.1"/>
    <property type="molecule type" value="Genomic_DNA"/>
</dbReference>
<keyword evidence="3" id="KW-1185">Reference proteome</keyword>
<sequence>MNQKKSNNHFELLLETLEVIWIQQSGFLDRITLESGVNFYYYNNLIMLVGNYYYCQNAAQKIKDKIHDDFYMQIDEFRNNEETKLFHQLFYQPEYREISKNNRGFWIYTFQSLMKQYQKMEQQGYQSNFPNLPNYFIITWFPRRNMLYIQQQIFQMIGYQYNQGKQKEQFKFDKQYNITALEAISIYLILDVLEIMDQFQLKIELKQIPNQFFLVIKANSMNSVEEILKILENNLERKKFWPIAYLEIQLSSNDLFYLEKELNDQVRTHSGIKIHTYEDVIHESKRLDQQFDTNLNEILNQRFCSDELFIFGDDDKQCEITEKVIQIVRKLKQKNKSDLVETTSQYFYYQESSNARFQRNPKINQKQYFPFQNNSKNNYKDQFTQHDKKQFEQQSFQPSQNFAINVSDSKQTYYSQQKNTTFAGETFQQDNYLPLKDYKKHSSNYVKNSSSWKNYNQKSKRMRYHEQANYREQANNEVDVSLYVAKSTINQDLQNNYNFQYSQQLQEEEKSSELLITEDLNKLIQCQVIKIQLYQFQILYTQIDNKSTQKINFTEFKQSFEEFKQNYYNLRPEINLEFSSDSIKINVKFKQMEDINQIKNIFHKYFFQSMYYVTQYSTQALGLVEILKKNFKVEYFSTKTEQNGFLSEQQFLELDRDDDGQQMAIKISKYSYRHHYFLKEKFNNFEIQQSFYQNSSILDISKQGANSKKVIIISEDQFKYLTQNFPDLEACQLRKFKEYFKISFYFVQIEYIEEILEQAKEILKKMNEKYVKLQVQTKEKENKKVWIKEIRKEESYQVSKLYCYNIMEEFNKKLLNDVIDIQLNLEEYQANQNLSMYYEAIIELGNRELNVGDPGCIETLLFNSDFKYQPKIIKIIDLPQGAFITVWIRNQRDNLDEGRKFQVNEILPRGYIQKK</sequence>
<comment type="caution">
    <text evidence="2">The sequence shown here is derived from an EMBL/GenBank/DDBJ whole genome shotgun (WGS) entry which is preliminary data.</text>
</comment>
<gene>
    <name evidence="2" type="ORF">PSON_ATCC_30995.1.T1320164</name>
</gene>
<accession>A0A8S1R340</accession>
<name>A0A8S1R340_9CILI</name>
<evidence type="ECO:0000256" key="1">
    <source>
        <dbReference type="SAM" id="Coils"/>
    </source>
</evidence>